<feature type="domain" description="N-acetyltransferase" evidence="1">
    <location>
        <begin position="16"/>
        <end position="115"/>
    </location>
</feature>
<dbReference type="Gene3D" id="3.40.630.30">
    <property type="match status" value="1"/>
</dbReference>
<sequence>MMNYQIKKPDELTNYEIKHILSLWEVAEWNSLNSSDFRNHFKDSEFHLLPSSENEILAVMRLNLDFTLDISGKPYSFGEAVGLVSAQEKKGYGSKLVQYFKENMIQRNIESIGFCAADLRPFYWRCNIEILENKGKAIKENTENGWITSEDDDILIFNISGDTKAVLMELGPGKNAYLTD</sequence>
<dbReference type="InterPro" id="IPR000182">
    <property type="entry name" value="GNAT_dom"/>
</dbReference>
<comment type="caution">
    <text evidence="2">The sequence shown here is derived from an EMBL/GenBank/DDBJ whole genome shotgun (WGS) entry which is preliminary data.</text>
</comment>
<dbReference type="EMBL" id="JBJXVJ010000002">
    <property type="protein sequence ID" value="MFN1217907.1"/>
    <property type="molecule type" value="Genomic_DNA"/>
</dbReference>
<reference evidence="2 3" key="1">
    <citation type="submission" date="2024-12" db="EMBL/GenBank/DDBJ databases">
        <title>Draft genome sequence of Chryseobacterium kwangjuense AG447.</title>
        <authorList>
            <person name="Cheptsov V.S."/>
            <person name="Belov A."/>
            <person name="Zavarzina A.G."/>
        </authorList>
    </citation>
    <scope>NUCLEOTIDE SEQUENCE [LARGE SCALE GENOMIC DNA]</scope>
    <source>
        <strain evidence="2 3">AG447</strain>
    </source>
</reference>
<accession>A0ABW9K5B0</accession>
<evidence type="ECO:0000313" key="2">
    <source>
        <dbReference type="EMBL" id="MFN1217907.1"/>
    </source>
</evidence>
<keyword evidence="2" id="KW-0808">Transferase</keyword>
<gene>
    <name evidence="2" type="ORF">ACKW6Q_13140</name>
</gene>
<organism evidence="2 3">
    <name type="scientific">Chryseobacterium kwangjuense</name>
    <dbReference type="NCBI Taxonomy" id="267125"/>
    <lineage>
        <taxon>Bacteria</taxon>
        <taxon>Pseudomonadati</taxon>
        <taxon>Bacteroidota</taxon>
        <taxon>Flavobacteriia</taxon>
        <taxon>Flavobacteriales</taxon>
        <taxon>Weeksellaceae</taxon>
        <taxon>Chryseobacterium group</taxon>
        <taxon>Chryseobacterium</taxon>
    </lineage>
</organism>
<keyword evidence="3" id="KW-1185">Reference proteome</keyword>
<dbReference type="RefSeq" id="WP_409357016.1">
    <property type="nucleotide sequence ID" value="NZ_JBJXVJ010000002.1"/>
</dbReference>
<name>A0ABW9K5B0_9FLAO</name>
<dbReference type="InterPro" id="IPR016181">
    <property type="entry name" value="Acyl_CoA_acyltransferase"/>
</dbReference>
<protein>
    <submittedName>
        <fullName evidence="2">GNAT family N-acetyltransferase</fullName>
        <ecNumber evidence="2">2.3.1.-</ecNumber>
    </submittedName>
</protein>
<dbReference type="EC" id="2.3.1.-" evidence="2"/>
<dbReference type="Pfam" id="PF00583">
    <property type="entry name" value="Acetyltransf_1"/>
    <property type="match status" value="1"/>
</dbReference>
<keyword evidence="2" id="KW-0012">Acyltransferase</keyword>
<evidence type="ECO:0000313" key="3">
    <source>
        <dbReference type="Proteomes" id="UP001634154"/>
    </source>
</evidence>
<evidence type="ECO:0000259" key="1">
    <source>
        <dbReference type="Pfam" id="PF00583"/>
    </source>
</evidence>
<dbReference type="GO" id="GO:0016746">
    <property type="term" value="F:acyltransferase activity"/>
    <property type="evidence" value="ECO:0007669"/>
    <property type="project" value="UniProtKB-KW"/>
</dbReference>
<proteinExistence type="predicted"/>
<dbReference type="Proteomes" id="UP001634154">
    <property type="component" value="Unassembled WGS sequence"/>
</dbReference>
<dbReference type="SUPFAM" id="SSF55729">
    <property type="entry name" value="Acyl-CoA N-acyltransferases (Nat)"/>
    <property type="match status" value="1"/>
</dbReference>